<evidence type="ECO:0000256" key="4">
    <source>
        <dbReference type="ARBA" id="ARBA00023136"/>
    </source>
</evidence>
<keyword evidence="4 5" id="KW-0472">Membrane</keyword>
<dbReference type="GO" id="GO:0016020">
    <property type="term" value="C:membrane"/>
    <property type="evidence" value="ECO:0007669"/>
    <property type="project" value="UniProtKB-SubCell"/>
</dbReference>
<name>A0A3E0ECX8_9FLAO</name>
<sequence>MDINIIGILAAVFTTAANIPQAYVIIREQSTEHISVTTYIILLTGTLLWVSYGIMKEDWPLIVTNAVTSITSIIIIILNFSSKKVIGKIHRAVLPEKIKKEAEKTKQE</sequence>
<evidence type="ECO:0000256" key="2">
    <source>
        <dbReference type="ARBA" id="ARBA00022692"/>
    </source>
</evidence>
<proteinExistence type="predicted"/>
<dbReference type="EMBL" id="QUNI01000011">
    <property type="protein sequence ID" value="REG96107.1"/>
    <property type="molecule type" value="Genomic_DNA"/>
</dbReference>
<gene>
    <name evidence="6" type="ORF">C8P67_11179</name>
</gene>
<evidence type="ECO:0000313" key="7">
    <source>
        <dbReference type="Proteomes" id="UP000257136"/>
    </source>
</evidence>
<accession>A0A3E0ECX8</accession>
<keyword evidence="2 5" id="KW-0812">Transmembrane</keyword>
<dbReference type="AlphaFoldDB" id="A0A3E0ECX8"/>
<feature type="transmembrane region" description="Helical" evidence="5">
    <location>
        <begin position="6"/>
        <end position="26"/>
    </location>
</feature>
<dbReference type="RefSeq" id="WP_115814348.1">
    <property type="nucleotide sequence ID" value="NZ_QUNI01000011.1"/>
</dbReference>
<evidence type="ECO:0000256" key="5">
    <source>
        <dbReference type="SAM" id="Phobius"/>
    </source>
</evidence>
<comment type="subcellular location">
    <subcellularLocation>
        <location evidence="1">Membrane</location>
        <topology evidence="1">Multi-pass membrane protein</topology>
    </subcellularLocation>
</comment>
<dbReference type="GO" id="GO:0051119">
    <property type="term" value="F:sugar transmembrane transporter activity"/>
    <property type="evidence" value="ECO:0007669"/>
    <property type="project" value="InterPro"/>
</dbReference>
<evidence type="ECO:0000313" key="6">
    <source>
        <dbReference type="EMBL" id="REG96107.1"/>
    </source>
</evidence>
<comment type="caution">
    <text evidence="6">The sequence shown here is derived from an EMBL/GenBank/DDBJ whole genome shotgun (WGS) entry which is preliminary data.</text>
</comment>
<keyword evidence="7" id="KW-1185">Reference proteome</keyword>
<keyword evidence="3 5" id="KW-1133">Transmembrane helix</keyword>
<dbReference type="Gene3D" id="1.20.1280.290">
    <property type="match status" value="1"/>
</dbReference>
<reference evidence="6 7" key="1">
    <citation type="submission" date="2018-08" db="EMBL/GenBank/DDBJ databases">
        <title>Genomic Encyclopedia of Archaeal and Bacterial Type Strains, Phase II (KMG-II): from individual species to whole genera.</title>
        <authorList>
            <person name="Goeker M."/>
        </authorList>
    </citation>
    <scope>NUCLEOTIDE SEQUENCE [LARGE SCALE GENOMIC DNA]</scope>
    <source>
        <strain evidence="6 7">DSM 100880</strain>
    </source>
</reference>
<organism evidence="6 7">
    <name type="scientific">Flavobacterium aquicola</name>
    <dbReference type="NCBI Taxonomy" id="1682742"/>
    <lineage>
        <taxon>Bacteria</taxon>
        <taxon>Pseudomonadati</taxon>
        <taxon>Bacteroidota</taxon>
        <taxon>Flavobacteriia</taxon>
        <taxon>Flavobacteriales</taxon>
        <taxon>Flavobacteriaceae</taxon>
        <taxon>Flavobacterium</taxon>
    </lineage>
</organism>
<dbReference type="NCBIfam" id="NF037968">
    <property type="entry name" value="SemiSWEET_2"/>
    <property type="match status" value="1"/>
</dbReference>
<dbReference type="InterPro" id="IPR047662">
    <property type="entry name" value="SemiSWEET"/>
</dbReference>
<feature type="transmembrane region" description="Helical" evidence="5">
    <location>
        <begin position="38"/>
        <end position="55"/>
    </location>
</feature>
<evidence type="ECO:0000256" key="1">
    <source>
        <dbReference type="ARBA" id="ARBA00004141"/>
    </source>
</evidence>
<dbReference type="InterPro" id="IPR006603">
    <property type="entry name" value="PQ-loop_rpt"/>
</dbReference>
<protein>
    <submittedName>
        <fullName evidence="6">MtN3 and saliva related transmembrane protein</fullName>
    </submittedName>
</protein>
<feature type="transmembrane region" description="Helical" evidence="5">
    <location>
        <begin position="61"/>
        <end position="81"/>
    </location>
</feature>
<evidence type="ECO:0000256" key="3">
    <source>
        <dbReference type="ARBA" id="ARBA00022989"/>
    </source>
</evidence>
<dbReference type="OrthoDB" id="122062at2"/>
<dbReference type="Proteomes" id="UP000257136">
    <property type="component" value="Unassembled WGS sequence"/>
</dbReference>
<dbReference type="Pfam" id="PF04193">
    <property type="entry name" value="PQ-loop"/>
    <property type="match status" value="1"/>
</dbReference>